<evidence type="ECO:0000256" key="1">
    <source>
        <dbReference type="SAM" id="MobiDB-lite"/>
    </source>
</evidence>
<dbReference type="AlphaFoldDB" id="A0A0C3BSC6"/>
<accession>A0A0C3BSC6</accession>
<proteinExistence type="predicted"/>
<keyword evidence="2" id="KW-0812">Transmembrane</keyword>
<keyword evidence="2" id="KW-1133">Transmembrane helix</keyword>
<protein>
    <submittedName>
        <fullName evidence="3">Uncharacterized protein</fullName>
    </submittedName>
</protein>
<dbReference type="Proteomes" id="UP000054166">
    <property type="component" value="Unassembled WGS sequence"/>
</dbReference>
<feature type="transmembrane region" description="Helical" evidence="2">
    <location>
        <begin position="65"/>
        <end position="88"/>
    </location>
</feature>
<organism evidence="3 4">
    <name type="scientific">Piloderma croceum (strain F 1598)</name>
    <dbReference type="NCBI Taxonomy" id="765440"/>
    <lineage>
        <taxon>Eukaryota</taxon>
        <taxon>Fungi</taxon>
        <taxon>Dikarya</taxon>
        <taxon>Basidiomycota</taxon>
        <taxon>Agaricomycotina</taxon>
        <taxon>Agaricomycetes</taxon>
        <taxon>Agaricomycetidae</taxon>
        <taxon>Atheliales</taxon>
        <taxon>Atheliaceae</taxon>
        <taxon>Piloderma</taxon>
    </lineage>
</organism>
<reference evidence="4" key="2">
    <citation type="submission" date="2015-01" db="EMBL/GenBank/DDBJ databases">
        <title>Evolutionary Origins and Diversification of the Mycorrhizal Mutualists.</title>
        <authorList>
            <consortium name="DOE Joint Genome Institute"/>
            <consortium name="Mycorrhizal Genomics Consortium"/>
            <person name="Kohler A."/>
            <person name="Kuo A."/>
            <person name="Nagy L.G."/>
            <person name="Floudas D."/>
            <person name="Copeland A."/>
            <person name="Barry K.W."/>
            <person name="Cichocki N."/>
            <person name="Veneault-Fourrey C."/>
            <person name="LaButti K."/>
            <person name="Lindquist E.A."/>
            <person name="Lipzen A."/>
            <person name="Lundell T."/>
            <person name="Morin E."/>
            <person name="Murat C."/>
            <person name="Riley R."/>
            <person name="Ohm R."/>
            <person name="Sun H."/>
            <person name="Tunlid A."/>
            <person name="Henrissat B."/>
            <person name="Grigoriev I.V."/>
            <person name="Hibbett D.S."/>
            <person name="Martin F."/>
        </authorList>
    </citation>
    <scope>NUCLEOTIDE SEQUENCE [LARGE SCALE GENOMIC DNA]</scope>
    <source>
        <strain evidence="4">F 1598</strain>
    </source>
</reference>
<evidence type="ECO:0000256" key="2">
    <source>
        <dbReference type="SAM" id="Phobius"/>
    </source>
</evidence>
<evidence type="ECO:0000313" key="4">
    <source>
        <dbReference type="Proteomes" id="UP000054166"/>
    </source>
</evidence>
<dbReference type="HOGENOM" id="CLU_953492_0_0_1"/>
<name>A0A0C3BSC6_PILCF</name>
<reference evidence="3 4" key="1">
    <citation type="submission" date="2014-04" db="EMBL/GenBank/DDBJ databases">
        <authorList>
            <consortium name="DOE Joint Genome Institute"/>
            <person name="Kuo A."/>
            <person name="Tarkka M."/>
            <person name="Buscot F."/>
            <person name="Kohler A."/>
            <person name="Nagy L.G."/>
            <person name="Floudas D."/>
            <person name="Copeland A."/>
            <person name="Barry K.W."/>
            <person name="Cichocki N."/>
            <person name="Veneault-Fourrey C."/>
            <person name="LaButti K."/>
            <person name="Lindquist E.A."/>
            <person name="Lipzen A."/>
            <person name="Lundell T."/>
            <person name="Morin E."/>
            <person name="Murat C."/>
            <person name="Sun H."/>
            <person name="Tunlid A."/>
            <person name="Henrissat B."/>
            <person name="Grigoriev I.V."/>
            <person name="Hibbett D.S."/>
            <person name="Martin F."/>
            <person name="Nordberg H.P."/>
            <person name="Cantor M.N."/>
            <person name="Hua S.X."/>
        </authorList>
    </citation>
    <scope>NUCLEOTIDE SEQUENCE [LARGE SCALE GENOMIC DNA]</scope>
    <source>
        <strain evidence="3 4">F 1598</strain>
    </source>
</reference>
<keyword evidence="4" id="KW-1185">Reference proteome</keyword>
<gene>
    <name evidence="3" type="ORF">PILCRDRAFT_539161</name>
</gene>
<keyword evidence="2" id="KW-0472">Membrane</keyword>
<dbReference type="EMBL" id="KN833005">
    <property type="protein sequence ID" value="KIM80222.1"/>
    <property type="molecule type" value="Genomic_DNA"/>
</dbReference>
<evidence type="ECO:0000313" key="3">
    <source>
        <dbReference type="EMBL" id="KIM80222.1"/>
    </source>
</evidence>
<sequence length="292" mass="33393">MSLLISQPQPSSRNSSVHPSQFSGSSFGTSYPISSNVRPIAQHSGDDSSNQETGRHRRGLWRSLLIFRFGILWRILLAIWHALCWLFRRNPRQPNILVFSDRTHRVQERQALAQHNVRQVLNDLISDSLVPLTRRTSLATQCVDFLSAFTPKATWTTTIVGVPGENIMELEAVFVRYRFPNIRFEWEIRNPNFELQSLRTLNVGTTGLYLNWRAISLASEAVNISVPELIQPHLLPIERPKYRVRYVTVNDIGELPTLSNQEQKPIASPLRPSPDPSPKFVLQCTCFTHMTN</sequence>
<dbReference type="InParanoid" id="A0A0C3BSC6"/>
<dbReference type="OrthoDB" id="2896356at2759"/>
<feature type="region of interest" description="Disordered" evidence="1">
    <location>
        <begin position="1"/>
        <end position="25"/>
    </location>
</feature>